<dbReference type="RefSeq" id="WP_209494372.1">
    <property type="nucleotide sequence ID" value="NZ_JBHSHQ010000042.1"/>
</dbReference>
<organism evidence="4 5">
    <name type="scientific">Ruoffia tabacinasalis</name>
    <dbReference type="NCBI Taxonomy" id="87458"/>
    <lineage>
        <taxon>Bacteria</taxon>
        <taxon>Bacillati</taxon>
        <taxon>Bacillota</taxon>
        <taxon>Bacilli</taxon>
        <taxon>Lactobacillales</taxon>
        <taxon>Aerococcaceae</taxon>
        <taxon>Ruoffia</taxon>
    </lineage>
</organism>
<dbReference type="PANTHER" id="PTHR43363:SF1">
    <property type="entry name" value="HYPOXANTHINE-GUANINE PHOSPHORIBOSYLTRANSFERASE"/>
    <property type="match status" value="1"/>
</dbReference>
<dbReference type="InterPro" id="IPR000836">
    <property type="entry name" value="PRTase_dom"/>
</dbReference>
<evidence type="ECO:0000256" key="1">
    <source>
        <dbReference type="ARBA" id="ARBA00022676"/>
    </source>
</evidence>
<keyword evidence="2" id="KW-0808">Transferase</keyword>
<dbReference type="EMBL" id="JACCEL010000016">
    <property type="protein sequence ID" value="MBG9978584.1"/>
    <property type="molecule type" value="Genomic_DNA"/>
</dbReference>
<dbReference type="InterPro" id="IPR029057">
    <property type="entry name" value="PRTase-like"/>
</dbReference>
<evidence type="ECO:0000259" key="3">
    <source>
        <dbReference type="Pfam" id="PF00156"/>
    </source>
</evidence>
<accession>A0ABS0LMC7</accession>
<dbReference type="Pfam" id="PF00156">
    <property type="entry name" value="Pribosyltran"/>
    <property type="match status" value="1"/>
</dbReference>
<keyword evidence="5" id="KW-1185">Reference proteome</keyword>
<evidence type="ECO:0000256" key="2">
    <source>
        <dbReference type="ARBA" id="ARBA00022679"/>
    </source>
</evidence>
<evidence type="ECO:0000313" key="4">
    <source>
        <dbReference type="EMBL" id="MBG9978584.1"/>
    </source>
</evidence>
<proteinExistence type="predicted"/>
<gene>
    <name evidence="4" type="ORF">HYQ42_07255</name>
</gene>
<dbReference type="Proteomes" id="UP000823401">
    <property type="component" value="Unassembled WGS sequence"/>
</dbReference>
<feature type="domain" description="Phosphoribosyltransferase" evidence="3">
    <location>
        <begin position="8"/>
        <end position="160"/>
    </location>
</feature>
<keyword evidence="1 4" id="KW-0328">Glycosyltransferase</keyword>
<reference evidence="4 5" key="1">
    <citation type="submission" date="2020-07" db="EMBL/GenBank/DDBJ databases">
        <title>Facklamia lactis sp. nov., isolated from raw milk.</title>
        <authorList>
            <person name="Doll E.V."/>
            <person name="Huptas C."/>
            <person name="Staib L."/>
            <person name="Wenning M."/>
            <person name="Scherer S."/>
        </authorList>
    </citation>
    <scope>NUCLEOTIDE SEQUENCE [LARGE SCALE GENOMIC DNA]</scope>
    <source>
        <strain evidence="4 5">DSM 104272</strain>
    </source>
</reference>
<sequence>MRFNDREEAAKQLTEKIKVDELKNTIVLAMPRGGVPLGLTIADEFNIPLDVILAKKIGHPMNSEFAIGAMAEGGEPLMTDDIHVSSTWLEKRVKQITDEIDRRRAIYSEVIEKQSLTDKHVILVDDGIATGHTMFAAIESVCSKKPLSISVAVPIIPEDTFKALEKVVDNIYYVQIPEAFLGSVSAYYENFPQLDDYKVQQLLGNQSI</sequence>
<dbReference type="PANTHER" id="PTHR43363">
    <property type="entry name" value="HYPOXANTHINE PHOSPHORIBOSYLTRANSFERASE"/>
    <property type="match status" value="1"/>
</dbReference>
<dbReference type="GO" id="GO:0016757">
    <property type="term" value="F:glycosyltransferase activity"/>
    <property type="evidence" value="ECO:0007669"/>
    <property type="project" value="UniProtKB-KW"/>
</dbReference>
<dbReference type="Gene3D" id="3.30.1310.20">
    <property type="entry name" value="PRTase-like"/>
    <property type="match status" value="1"/>
</dbReference>
<comment type="caution">
    <text evidence="4">The sequence shown here is derived from an EMBL/GenBank/DDBJ whole genome shotgun (WGS) entry which is preliminary data.</text>
</comment>
<dbReference type="CDD" id="cd06223">
    <property type="entry name" value="PRTases_typeI"/>
    <property type="match status" value="1"/>
</dbReference>
<dbReference type="Gene3D" id="3.40.50.2020">
    <property type="match status" value="1"/>
</dbReference>
<evidence type="ECO:0000313" key="5">
    <source>
        <dbReference type="Proteomes" id="UP000823401"/>
    </source>
</evidence>
<name>A0ABS0LMC7_9LACT</name>
<protein>
    <submittedName>
        <fullName evidence="4">Phosphoribosyltransferase</fullName>
    </submittedName>
</protein>
<dbReference type="SUPFAM" id="SSF53271">
    <property type="entry name" value="PRTase-like"/>
    <property type="match status" value="1"/>
</dbReference>